<dbReference type="Proteomes" id="UP001595583">
    <property type="component" value="Unassembled WGS sequence"/>
</dbReference>
<gene>
    <name evidence="1" type="ORF">ACFOHJ_15125</name>
</gene>
<name>A0ABV7KB48_9HYPH</name>
<protein>
    <submittedName>
        <fullName evidence="1">Uncharacterized protein</fullName>
    </submittedName>
</protein>
<sequence length="166" mass="18788">MKRMLDSVWQRRGVSWVWDDEALSAVAKPSEVFSLRQLMRAARDWPDDLPSNSGNTLVVAGLDACLDLLAPTDADSWLGNELKSAILSFQDEYSGEAALIFWLPKGERRFHTDMATDAVRWRCSAPYADQQIEFGRILWGEAREYPQEIVMSEGGKPVGLFHLRIT</sequence>
<dbReference type="RefSeq" id="WP_349016056.1">
    <property type="nucleotide sequence ID" value="NZ_JBHRTK010000014.1"/>
</dbReference>
<accession>A0ABV7KB48</accession>
<proteinExistence type="predicted"/>
<dbReference type="EMBL" id="JBHRTK010000014">
    <property type="protein sequence ID" value="MFC3207555.1"/>
    <property type="molecule type" value="Genomic_DNA"/>
</dbReference>
<organism evidence="1 2">
    <name type="scientific">Aquamicrobium soli</name>
    <dbReference type="NCBI Taxonomy" id="1811518"/>
    <lineage>
        <taxon>Bacteria</taxon>
        <taxon>Pseudomonadati</taxon>
        <taxon>Pseudomonadota</taxon>
        <taxon>Alphaproteobacteria</taxon>
        <taxon>Hyphomicrobiales</taxon>
        <taxon>Phyllobacteriaceae</taxon>
        <taxon>Aquamicrobium</taxon>
    </lineage>
</organism>
<keyword evidence="2" id="KW-1185">Reference proteome</keyword>
<reference evidence="2" key="1">
    <citation type="journal article" date="2019" name="Int. J. Syst. Evol. Microbiol.">
        <title>The Global Catalogue of Microorganisms (GCM) 10K type strain sequencing project: providing services to taxonomists for standard genome sequencing and annotation.</title>
        <authorList>
            <consortium name="The Broad Institute Genomics Platform"/>
            <consortium name="The Broad Institute Genome Sequencing Center for Infectious Disease"/>
            <person name="Wu L."/>
            <person name="Ma J."/>
        </authorList>
    </citation>
    <scope>NUCLEOTIDE SEQUENCE [LARGE SCALE GENOMIC DNA]</scope>
    <source>
        <strain evidence="2">KCTC 52165</strain>
    </source>
</reference>
<evidence type="ECO:0000313" key="1">
    <source>
        <dbReference type="EMBL" id="MFC3207555.1"/>
    </source>
</evidence>
<evidence type="ECO:0000313" key="2">
    <source>
        <dbReference type="Proteomes" id="UP001595583"/>
    </source>
</evidence>
<comment type="caution">
    <text evidence="1">The sequence shown here is derived from an EMBL/GenBank/DDBJ whole genome shotgun (WGS) entry which is preliminary data.</text>
</comment>